<feature type="signal peptide" evidence="2">
    <location>
        <begin position="1"/>
        <end position="19"/>
    </location>
</feature>
<gene>
    <name evidence="4" type="ORF">PCANC_12589</name>
    <name evidence="3" type="ORF">PCASD_15816</name>
</gene>
<dbReference type="Proteomes" id="UP000235388">
    <property type="component" value="Unassembled WGS sequence"/>
</dbReference>
<proteinExistence type="predicted"/>
<feature type="transmembrane region" description="Helical" evidence="1">
    <location>
        <begin position="29"/>
        <end position="50"/>
    </location>
</feature>
<accession>A0A2N5SNP7</accession>
<keyword evidence="1" id="KW-1133">Transmembrane helix</keyword>
<comment type="caution">
    <text evidence="3">The sequence shown here is derived from an EMBL/GenBank/DDBJ whole genome shotgun (WGS) entry which is preliminary data.</text>
</comment>
<feature type="chain" id="PRO_5015083575" evidence="2">
    <location>
        <begin position="20"/>
        <end position="75"/>
    </location>
</feature>
<evidence type="ECO:0000313" key="5">
    <source>
        <dbReference type="Proteomes" id="UP000235388"/>
    </source>
</evidence>
<keyword evidence="2" id="KW-0732">Signal</keyword>
<keyword evidence="5" id="KW-1185">Reference proteome</keyword>
<organism evidence="3 6">
    <name type="scientific">Puccinia coronata f. sp. avenae</name>
    <dbReference type="NCBI Taxonomy" id="200324"/>
    <lineage>
        <taxon>Eukaryota</taxon>
        <taxon>Fungi</taxon>
        <taxon>Dikarya</taxon>
        <taxon>Basidiomycota</taxon>
        <taxon>Pucciniomycotina</taxon>
        <taxon>Pucciniomycetes</taxon>
        <taxon>Pucciniales</taxon>
        <taxon>Pucciniaceae</taxon>
        <taxon>Puccinia</taxon>
    </lineage>
</organism>
<evidence type="ECO:0000256" key="1">
    <source>
        <dbReference type="SAM" id="Phobius"/>
    </source>
</evidence>
<dbReference type="AlphaFoldDB" id="A0A2N5SNP7"/>
<evidence type="ECO:0000313" key="3">
    <source>
        <dbReference type="EMBL" id="PLW14850.1"/>
    </source>
</evidence>
<name>A0A2N5SNP7_9BASI</name>
<dbReference type="EMBL" id="PGCJ01000198">
    <property type="protein sequence ID" value="PLW39136.1"/>
    <property type="molecule type" value="Genomic_DNA"/>
</dbReference>
<reference evidence="5 6" key="1">
    <citation type="submission" date="2017-11" db="EMBL/GenBank/DDBJ databases">
        <title>De novo assembly and phasing of dikaryotic genomes from two isolates of Puccinia coronata f. sp. avenae, the causal agent of oat crown rust.</title>
        <authorList>
            <person name="Miller M.E."/>
            <person name="Zhang Y."/>
            <person name="Omidvar V."/>
            <person name="Sperschneider J."/>
            <person name="Schwessinger B."/>
            <person name="Raley C."/>
            <person name="Palmer J.M."/>
            <person name="Garnica D."/>
            <person name="Upadhyaya N."/>
            <person name="Rathjen J."/>
            <person name="Taylor J.M."/>
            <person name="Park R.F."/>
            <person name="Dodds P.N."/>
            <person name="Hirsch C.D."/>
            <person name="Kianian S.F."/>
            <person name="Figueroa M."/>
        </authorList>
    </citation>
    <scope>NUCLEOTIDE SEQUENCE [LARGE SCALE GENOMIC DNA]</scope>
    <source>
        <strain evidence="4">12NC29</strain>
        <strain evidence="3">12SD80</strain>
    </source>
</reference>
<evidence type="ECO:0000313" key="4">
    <source>
        <dbReference type="EMBL" id="PLW39136.1"/>
    </source>
</evidence>
<sequence length="75" mass="8105">MSLLLGLQAARAVCSPVQAVCSPVRAVCALHNLILTGLLTAFLLGTWVFVHSGTCVVVFSHPIGKPEYKYILDYM</sequence>
<evidence type="ECO:0000256" key="2">
    <source>
        <dbReference type="SAM" id="SignalP"/>
    </source>
</evidence>
<keyword evidence="1" id="KW-0472">Membrane</keyword>
<evidence type="ECO:0000313" key="6">
    <source>
        <dbReference type="Proteomes" id="UP000235392"/>
    </source>
</evidence>
<dbReference type="Proteomes" id="UP000235392">
    <property type="component" value="Unassembled WGS sequence"/>
</dbReference>
<dbReference type="EMBL" id="PGCI01000812">
    <property type="protein sequence ID" value="PLW14850.1"/>
    <property type="molecule type" value="Genomic_DNA"/>
</dbReference>
<keyword evidence="1" id="KW-0812">Transmembrane</keyword>
<protein>
    <submittedName>
        <fullName evidence="3">Uncharacterized protein</fullName>
    </submittedName>
</protein>